<dbReference type="InterPro" id="IPR058240">
    <property type="entry name" value="rSAM_sf"/>
</dbReference>
<evidence type="ECO:0000256" key="3">
    <source>
        <dbReference type="ARBA" id="ARBA00022723"/>
    </source>
</evidence>
<feature type="binding site" evidence="6">
    <location>
        <position position="83"/>
    </location>
    <ligand>
        <name>[4Fe-4S] cluster</name>
        <dbReference type="ChEBI" id="CHEBI:49883"/>
        <note>4Fe-4S-S-AdoMet</note>
    </ligand>
</feature>
<dbReference type="GO" id="GO:0051539">
    <property type="term" value="F:4 iron, 4 sulfur cluster binding"/>
    <property type="evidence" value="ECO:0007669"/>
    <property type="project" value="UniProtKB-KW"/>
</dbReference>
<dbReference type="SMART" id="SM00729">
    <property type="entry name" value="Elp3"/>
    <property type="match status" value="1"/>
</dbReference>
<dbReference type="STRING" id="246191.SAMN05660337_2576"/>
<organism evidence="8 9">
    <name type="scientific">Maridesulfovibrio ferrireducens</name>
    <dbReference type="NCBI Taxonomy" id="246191"/>
    <lineage>
        <taxon>Bacteria</taxon>
        <taxon>Pseudomonadati</taxon>
        <taxon>Thermodesulfobacteriota</taxon>
        <taxon>Desulfovibrionia</taxon>
        <taxon>Desulfovibrionales</taxon>
        <taxon>Desulfovibrionaceae</taxon>
        <taxon>Maridesulfovibrio</taxon>
    </lineage>
</organism>
<dbReference type="InterPro" id="IPR013785">
    <property type="entry name" value="Aldolase_TIM"/>
</dbReference>
<dbReference type="PANTHER" id="PTHR30352:SF5">
    <property type="entry name" value="PYRUVATE FORMATE-LYASE 1-ACTIVATING ENZYME"/>
    <property type="match status" value="1"/>
</dbReference>
<feature type="domain" description="Radical SAM core" evidence="7">
    <location>
        <begin position="68"/>
        <end position="284"/>
    </location>
</feature>
<keyword evidence="8" id="KW-0670">Pyruvate</keyword>
<keyword evidence="5 6" id="KW-0411">Iron-sulfur</keyword>
<evidence type="ECO:0000256" key="2">
    <source>
        <dbReference type="ARBA" id="ARBA00022691"/>
    </source>
</evidence>
<reference evidence="9" key="1">
    <citation type="submission" date="2016-10" db="EMBL/GenBank/DDBJ databases">
        <authorList>
            <person name="Varghese N."/>
            <person name="Submissions S."/>
        </authorList>
    </citation>
    <scope>NUCLEOTIDE SEQUENCE [LARGE SCALE GENOMIC DNA]</scope>
    <source>
        <strain evidence="9">DSM 16995</strain>
    </source>
</reference>
<dbReference type="GO" id="GO:0016829">
    <property type="term" value="F:lyase activity"/>
    <property type="evidence" value="ECO:0007669"/>
    <property type="project" value="UniProtKB-KW"/>
</dbReference>
<dbReference type="InterPro" id="IPR027596">
    <property type="entry name" value="AmmeMemoSam_rS"/>
</dbReference>
<dbReference type="InterPro" id="IPR007197">
    <property type="entry name" value="rSAM"/>
</dbReference>
<evidence type="ECO:0000259" key="7">
    <source>
        <dbReference type="PROSITE" id="PS51918"/>
    </source>
</evidence>
<dbReference type="GO" id="GO:0046872">
    <property type="term" value="F:metal ion binding"/>
    <property type="evidence" value="ECO:0007669"/>
    <property type="project" value="UniProtKB-KW"/>
</dbReference>
<protein>
    <submittedName>
        <fullName evidence="8">Pyruvate formate lyase activating enzyme</fullName>
    </submittedName>
</protein>
<evidence type="ECO:0000313" key="8">
    <source>
        <dbReference type="EMBL" id="SDL30405.1"/>
    </source>
</evidence>
<dbReference type="OrthoDB" id="9778883at2"/>
<dbReference type="EMBL" id="FNGA01000004">
    <property type="protein sequence ID" value="SDL30405.1"/>
    <property type="molecule type" value="Genomic_DNA"/>
</dbReference>
<keyword evidence="3 6" id="KW-0479">Metal-binding</keyword>
<dbReference type="InterPro" id="IPR006638">
    <property type="entry name" value="Elp3/MiaA/NifB-like_rSAM"/>
</dbReference>
<dbReference type="InterPro" id="IPR034457">
    <property type="entry name" value="Organic_radical-activating"/>
</dbReference>
<dbReference type="PANTHER" id="PTHR30352">
    <property type="entry name" value="PYRUVATE FORMATE-LYASE-ACTIVATING ENZYME"/>
    <property type="match status" value="1"/>
</dbReference>
<keyword evidence="2 6" id="KW-0949">S-adenosyl-L-methionine</keyword>
<feature type="binding site" evidence="6">
    <location>
        <position position="87"/>
    </location>
    <ligand>
        <name>[4Fe-4S] cluster</name>
        <dbReference type="ChEBI" id="CHEBI:49883"/>
        <note>4Fe-4S-S-AdoMet</note>
    </ligand>
</feature>
<dbReference type="Pfam" id="PF04055">
    <property type="entry name" value="Radical_SAM"/>
    <property type="match status" value="1"/>
</dbReference>
<keyword evidence="8" id="KW-0456">Lyase</keyword>
<gene>
    <name evidence="8" type="ORF">SAMN05660337_2576</name>
</gene>
<keyword evidence="9" id="KW-1185">Reference proteome</keyword>
<dbReference type="SUPFAM" id="SSF102114">
    <property type="entry name" value="Radical SAM enzymes"/>
    <property type="match status" value="1"/>
</dbReference>
<keyword evidence="4 6" id="KW-0408">Iron</keyword>
<dbReference type="CDD" id="cd01335">
    <property type="entry name" value="Radical_SAM"/>
    <property type="match status" value="1"/>
</dbReference>
<evidence type="ECO:0000256" key="1">
    <source>
        <dbReference type="ARBA" id="ARBA00022485"/>
    </source>
</evidence>
<evidence type="ECO:0000313" key="9">
    <source>
        <dbReference type="Proteomes" id="UP000199053"/>
    </source>
</evidence>
<comment type="cofactor">
    <cofactor evidence="6">
        <name>[4Fe-4S] cluster</name>
        <dbReference type="ChEBI" id="CHEBI:49883"/>
    </cofactor>
    <text evidence="6">Binds 1 [4Fe-4S] cluster. The cluster is coordinated with 3 cysteines and an exchangeable S-adenosyl-L-methionine.</text>
</comment>
<dbReference type="AlphaFoldDB" id="A0A1G9IZ91"/>
<dbReference type="Proteomes" id="UP000199053">
    <property type="component" value="Unassembled WGS sequence"/>
</dbReference>
<dbReference type="NCBIfam" id="TIGR04337">
    <property type="entry name" value="AmmeMemoSam_rS"/>
    <property type="match status" value="1"/>
</dbReference>
<dbReference type="RefSeq" id="WP_092161750.1">
    <property type="nucleotide sequence ID" value="NZ_FNGA01000004.1"/>
</dbReference>
<feature type="binding site" evidence="6">
    <location>
        <position position="90"/>
    </location>
    <ligand>
        <name>[4Fe-4S] cluster</name>
        <dbReference type="ChEBI" id="CHEBI:49883"/>
        <note>4Fe-4S-S-AdoMet</note>
    </ligand>
</feature>
<dbReference type="Gene3D" id="3.20.20.70">
    <property type="entry name" value="Aldolase class I"/>
    <property type="match status" value="1"/>
</dbReference>
<dbReference type="PROSITE" id="PS51918">
    <property type="entry name" value="RADICAL_SAM"/>
    <property type="match status" value="1"/>
</dbReference>
<dbReference type="PIRSF" id="PIRSF004869">
    <property type="entry name" value="PflX_prd"/>
    <property type="match status" value="1"/>
</dbReference>
<dbReference type="SFLD" id="SFLDS00029">
    <property type="entry name" value="Radical_SAM"/>
    <property type="match status" value="1"/>
</dbReference>
<dbReference type="InterPro" id="IPR016431">
    <property type="entry name" value="Pyrv-formate_lyase-activ_prd"/>
</dbReference>
<sequence length="342" mass="38302">MLHPARLWKELKNGKVQCRLCNHFCIIEPDEHGICGVRQNIDGSLMTKTYDLVAAINIDPVEKKPLYHFLPGTTTFSLGTQGCNFGCEFCQNASLSQHPKSGREVTGQKVTPETLVELAISHKCKSISYTYSEPTIFFELMQDTAKLAHDHGLKNIMVSNGFQSPECLEELAPLIDAANIDLKSFNNTFYKEICKGKLNPVLETLKHIKKLGWWLEVTTLLIPGKNDEISELKQLANFIATELGEEVPWHLSRFHPDYMMQDCPVTPMTSLTLARQAGNDAGLKYVYIGNVPGNEFSSTFCPSCNKEIIRRLGFSMENMGVDHGMCKYCGCHANGVFENKSN</sequence>
<keyword evidence="1" id="KW-0004">4Fe-4S</keyword>
<proteinExistence type="predicted"/>
<dbReference type="SFLD" id="SFLDG01101">
    <property type="entry name" value="Uncharacterised_Radical_SAM_Su"/>
    <property type="match status" value="1"/>
</dbReference>
<evidence type="ECO:0000256" key="6">
    <source>
        <dbReference type="PIRSR" id="PIRSR004869-50"/>
    </source>
</evidence>
<evidence type="ECO:0000256" key="4">
    <source>
        <dbReference type="ARBA" id="ARBA00023004"/>
    </source>
</evidence>
<name>A0A1G9IZ91_9BACT</name>
<accession>A0A1G9IZ91</accession>
<evidence type="ECO:0000256" key="5">
    <source>
        <dbReference type="ARBA" id="ARBA00023014"/>
    </source>
</evidence>